<dbReference type="GO" id="GO:0005525">
    <property type="term" value="F:GTP binding"/>
    <property type="evidence" value="ECO:0007669"/>
    <property type="project" value="UniProtKB-UniRule"/>
</dbReference>
<dbReference type="Gene3D" id="1.20.120.140">
    <property type="entry name" value="Signal recognition particle SRP54, nucleotide-binding domain"/>
    <property type="match status" value="1"/>
</dbReference>
<evidence type="ECO:0000256" key="1">
    <source>
        <dbReference type="ARBA" id="ARBA00004413"/>
    </source>
</evidence>
<evidence type="ECO:0000256" key="2">
    <source>
        <dbReference type="ARBA" id="ARBA00022475"/>
    </source>
</evidence>
<dbReference type="GO" id="GO:0006614">
    <property type="term" value="P:SRP-dependent cotranslational protein targeting to membrane"/>
    <property type="evidence" value="ECO:0007669"/>
    <property type="project" value="InterPro"/>
</dbReference>
<keyword evidence="3 9" id="KW-0963">Cytoplasm</keyword>
<keyword evidence="5 9" id="KW-0378">Hydrolase</keyword>
<proteinExistence type="inferred from homology"/>
<dbReference type="EMBL" id="BX571657">
    <property type="protein sequence ID" value="CAE09243.1"/>
    <property type="molecule type" value="Genomic_DNA"/>
</dbReference>
<comment type="subunit">
    <text evidence="9">Part of the signal recognition particle protein translocation system, which is composed of SRP and FtsY.</text>
</comment>
<dbReference type="KEGG" id="wsu:WS0074"/>
<dbReference type="SMART" id="SM00962">
    <property type="entry name" value="SRP54"/>
    <property type="match status" value="1"/>
</dbReference>
<evidence type="ECO:0000259" key="10">
    <source>
        <dbReference type="PROSITE" id="PS00300"/>
    </source>
</evidence>
<dbReference type="InterPro" id="IPR042101">
    <property type="entry name" value="SRP54_N_sf"/>
</dbReference>
<dbReference type="PANTHER" id="PTHR43134:SF1">
    <property type="entry name" value="SIGNAL RECOGNITION PARTICLE RECEPTOR SUBUNIT ALPHA"/>
    <property type="match status" value="1"/>
</dbReference>
<accession>Q7MAR7</accession>
<protein>
    <recommendedName>
        <fullName evidence="9">Signal recognition particle receptor FtsY</fullName>
        <shortName evidence="9">SRP receptor</shortName>
        <ecNumber evidence="9">3.6.5.4</ecNumber>
    </recommendedName>
</protein>
<dbReference type="RefSeq" id="WP_011138043.1">
    <property type="nucleotide sequence ID" value="NC_005090.1"/>
</dbReference>
<dbReference type="STRING" id="273121.WS0074"/>
<dbReference type="GO" id="GO:0005886">
    <property type="term" value="C:plasma membrane"/>
    <property type="evidence" value="ECO:0007669"/>
    <property type="project" value="UniProtKB-SubCell"/>
</dbReference>
<keyword evidence="2 9" id="KW-1003">Cell membrane</keyword>
<dbReference type="HOGENOM" id="CLU_009301_3_0_7"/>
<evidence type="ECO:0000256" key="8">
    <source>
        <dbReference type="ARBA" id="ARBA00023170"/>
    </source>
</evidence>
<dbReference type="InterPro" id="IPR003593">
    <property type="entry name" value="AAA+_ATPase"/>
</dbReference>
<evidence type="ECO:0000256" key="3">
    <source>
        <dbReference type="ARBA" id="ARBA00022490"/>
    </source>
</evidence>
<dbReference type="Proteomes" id="UP000000422">
    <property type="component" value="Chromosome"/>
</dbReference>
<evidence type="ECO:0000256" key="5">
    <source>
        <dbReference type="ARBA" id="ARBA00022801"/>
    </source>
</evidence>
<dbReference type="SMART" id="SM00382">
    <property type="entry name" value="AAA"/>
    <property type="match status" value="1"/>
</dbReference>
<dbReference type="NCBIfam" id="TIGR00064">
    <property type="entry name" value="ftsY"/>
    <property type="match status" value="1"/>
</dbReference>
<name>Q7MAR7_WOLSU</name>
<gene>
    <name evidence="11" type="primary">FTSY</name>
    <name evidence="9" type="synonym">ftsY</name>
    <name evidence="11" type="ordered locus">WS0074</name>
</gene>
<reference evidence="11 12" key="1">
    <citation type="journal article" date="2003" name="Proc. Natl. Acad. Sci. U.S.A.">
        <title>Complete genome sequence and analysis of Wolinella succinogenes.</title>
        <authorList>
            <person name="Baar C."/>
            <person name="Eppinger M."/>
            <person name="Raddatz G."/>
            <person name="Simon JM."/>
            <person name="Lanz C."/>
            <person name="Klimmek O."/>
            <person name="Nandakumar R."/>
            <person name="Gross R."/>
            <person name="Rosinus A."/>
            <person name="Keller H."/>
            <person name="Jagtap P."/>
            <person name="Linke B."/>
            <person name="Meyer F."/>
            <person name="Lederer H."/>
            <person name="Schuster S.C."/>
        </authorList>
    </citation>
    <scope>NUCLEOTIDE SEQUENCE [LARGE SCALE GENOMIC DNA]</scope>
    <source>
        <strain evidence="12">ATCC 29543 / DSM 1740 / CCUG 13145 / JCM 31913 / LMG 7466 / NCTC 11488 / FDC 602W</strain>
    </source>
</reference>
<dbReference type="Gene3D" id="3.40.50.300">
    <property type="entry name" value="P-loop containing nucleotide triphosphate hydrolases"/>
    <property type="match status" value="1"/>
</dbReference>
<evidence type="ECO:0000313" key="12">
    <source>
        <dbReference type="Proteomes" id="UP000000422"/>
    </source>
</evidence>
<evidence type="ECO:0000256" key="7">
    <source>
        <dbReference type="ARBA" id="ARBA00023136"/>
    </source>
</evidence>
<comment type="catalytic activity">
    <reaction evidence="9">
        <text>GTP + H2O = GDP + phosphate + H(+)</text>
        <dbReference type="Rhea" id="RHEA:19669"/>
        <dbReference type="ChEBI" id="CHEBI:15377"/>
        <dbReference type="ChEBI" id="CHEBI:15378"/>
        <dbReference type="ChEBI" id="CHEBI:37565"/>
        <dbReference type="ChEBI" id="CHEBI:43474"/>
        <dbReference type="ChEBI" id="CHEBI:58189"/>
        <dbReference type="EC" id="3.6.5.4"/>
    </reaction>
</comment>
<feature type="binding site" evidence="9">
    <location>
        <begin position="95"/>
        <end position="102"/>
    </location>
    <ligand>
        <name>GTP</name>
        <dbReference type="ChEBI" id="CHEBI:37565"/>
    </ligand>
</feature>
<feature type="binding site" evidence="9">
    <location>
        <begin position="177"/>
        <end position="181"/>
    </location>
    <ligand>
        <name>GTP</name>
        <dbReference type="ChEBI" id="CHEBI:37565"/>
    </ligand>
</feature>
<keyword evidence="12" id="KW-1185">Reference proteome</keyword>
<keyword evidence="7 9" id="KW-0472">Membrane</keyword>
<keyword evidence="9" id="KW-0997">Cell inner membrane</keyword>
<dbReference type="Pfam" id="PF00448">
    <property type="entry name" value="SRP54"/>
    <property type="match status" value="1"/>
</dbReference>
<dbReference type="PROSITE" id="PS00300">
    <property type="entry name" value="SRP54"/>
    <property type="match status" value="1"/>
</dbReference>
<comment type="subcellular location">
    <subcellularLocation>
        <location evidence="9">Cell inner membrane</location>
        <topology evidence="9">Peripheral membrane protein</topology>
        <orientation evidence="9">Cytoplasmic side</orientation>
    </subcellularLocation>
    <subcellularLocation>
        <location evidence="9">Cytoplasm</location>
    </subcellularLocation>
    <subcellularLocation>
        <location evidence="1">Cell membrane</location>
        <topology evidence="1">Peripheral membrane protein</topology>
        <orientation evidence="1">Cytoplasmic side</orientation>
    </subcellularLocation>
</comment>
<evidence type="ECO:0000256" key="9">
    <source>
        <dbReference type="HAMAP-Rule" id="MF_00920"/>
    </source>
</evidence>
<dbReference type="InterPro" id="IPR004390">
    <property type="entry name" value="SR_rcpt_FtsY"/>
</dbReference>
<dbReference type="GO" id="GO:0005047">
    <property type="term" value="F:signal recognition particle binding"/>
    <property type="evidence" value="ECO:0007669"/>
    <property type="project" value="TreeGrafter"/>
</dbReference>
<dbReference type="GO" id="GO:0003924">
    <property type="term" value="F:GTPase activity"/>
    <property type="evidence" value="ECO:0007669"/>
    <property type="project" value="UniProtKB-UniRule"/>
</dbReference>
<evidence type="ECO:0000256" key="4">
    <source>
        <dbReference type="ARBA" id="ARBA00022741"/>
    </source>
</evidence>
<feature type="binding site" evidence="9">
    <location>
        <begin position="241"/>
        <end position="244"/>
    </location>
    <ligand>
        <name>GTP</name>
        <dbReference type="ChEBI" id="CHEBI:37565"/>
    </ligand>
</feature>
<dbReference type="InterPro" id="IPR027417">
    <property type="entry name" value="P-loop_NTPase"/>
</dbReference>
<dbReference type="SUPFAM" id="SSF52540">
    <property type="entry name" value="P-loop containing nucleoside triphosphate hydrolases"/>
    <property type="match status" value="1"/>
</dbReference>
<dbReference type="EC" id="3.6.5.4" evidence="9"/>
<keyword evidence="6 9" id="KW-0342">GTP-binding</keyword>
<dbReference type="FunFam" id="3.40.50.300:FF:000053">
    <property type="entry name" value="Signal recognition particle receptor FtsY"/>
    <property type="match status" value="1"/>
</dbReference>
<dbReference type="GO" id="GO:0005737">
    <property type="term" value="C:cytoplasm"/>
    <property type="evidence" value="ECO:0007669"/>
    <property type="project" value="UniProtKB-SubCell"/>
</dbReference>
<keyword evidence="8 9" id="KW-0675">Receptor</keyword>
<dbReference type="CDD" id="cd17874">
    <property type="entry name" value="FtsY"/>
    <property type="match status" value="1"/>
</dbReference>
<comment type="function">
    <text evidence="9">Involved in targeting and insertion of nascent membrane proteins into the cytoplasmic membrane. Acts as a receptor for the complex formed by the signal recognition particle (SRP) and the ribosome-nascent chain (RNC).</text>
</comment>
<evidence type="ECO:0000256" key="6">
    <source>
        <dbReference type="ARBA" id="ARBA00023134"/>
    </source>
</evidence>
<feature type="domain" description="SRP54-type proteins GTP-binding" evidence="10">
    <location>
        <begin position="262"/>
        <end position="275"/>
    </location>
</feature>
<dbReference type="InterPro" id="IPR000897">
    <property type="entry name" value="SRP54_GTPase_dom"/>
</dbReference>
<keyword evidence="4 9" id="KW-0547">Nucleotide-binding</keyword>
<organism evidence="12">
    <name type="scientific">Wolinella succinogenes (strain ATCC 29543 / DSM 1740 / CCUG 13145 / JCM 31913 / LMG 7466 / NCTC 11488 / FDC 602W)</name>
    <name type="common">Vibrio succinogenes</name>
    <dbReference type="NCBI Taxonomy" id="273121"/>
    <lineage>
        <taxon>Bacteria</taxon>
        <taxon>Pseudomonadati</taxon>
        <taxon>Campylobacterota</taxon>
        <taxon>Epsilonproteobacteria</taxon>
        <taxon>Campylobacterales</taxon>
        <taxon>Helicobacteraceae</taxon>
        <taxon>Wolinella</taxon>
    </lineage>
</organism>
<comment type="similarity">
    <text evidence="9">Belongs to the GTP-binding SRP family. FtsY subfamily.</text>
</comment>
<dbReference type="AlphaFoldDB" id="Q7MAR7"/>
<dbReference type="PANTHER" id="PTHR43134">
    <property type="entry name" value="SIGNAL RECOGNITION PARTICLE RECEPTOR SUBUNIT ALPHA"/>
    <property type="match status" value="1"/>
</dbReference>
<dbReference type="eggNOG" id="COG0552">
    <property type="taxonomic scope" value="Bacteria"/>
</dbReference>
<sequence>MISLLKKTLGKTIEAIELLAPKRASKISKELLEEILITSDMEYELVESLLEPLGEEVSQRELEVALHRFFRGESYYDRIAPKRIEARPCITLVMGVNGAGKTTTIAKLTSLYQREGKSVLLGAGDTFRAAAIEQLKLWAERLNAGIVYTQQGHDPSAVAYDTIISGVARKVDHVIIDTAGRLHNQTNLKNELIKIAKTCDKAFSGAPHQKLLVLDGTQGSSAIDQAKIFHETLGVDGIIITKLDGTSKGGALFSIMQRLRVPILYIGVGERAEDLIPFSEEEYVKTLLGAIFDEEKKSTL</sequence>
<dbReference type="HAMAP" id="MF_00920">
    <property type="entry name" value="FtsY"/>
    <property type="match status" value="1"/>
</dbReference>
<evidence type="ECO:0000313" key="11">
    <source>
        <dbReference type="EMBL" id="CAE09243.1"/>
    </source>
</evidence>